<feature type="region of interest" description="Disordered" evidence="1">
    <location>
        <begin position="1"/>
        <end position="141"/>
    </location>
</feature>
<feature type="compositionally biased region" description="Gly residues" evidence="1">
    <location>
        <begin position="17"/>
        <end position="26"/>
    </location>
</feature>
<feature type="compositionally biased region" description="Low complexity" evidence="1">
    <location>
        <begin position="54"/>
        <end position="69"/>
    </location>
</feature>
<reference evidence="2" key="1">
    <citation type="submission" date="2021-01" db="EMBL/GenBank/DDBJ databases">
        <authorList>
            <person name="Corre E."/>
            <person name="Pelletier E."/>
            <person name="Niang G."/>
            <person name="Scheremetjew M."/>
            <person name="Finn R."/>
            <person name="Kale V."/>
            <person name="Holt S."/>
            <person name="Cochrane G."/>
            <person name="Meng A."/>
            <person name="Brown T."/>
            <person name="Cohen L."/>
        </authorList>
    </citation>
    <scope>NUCLEOTIDE SEQUENCE</scope>
    <source>
        <strain evidence="2">CCMP443</strain>
    </source>
</reference>
<proteinExistence type="predicted"/>
<dbReference type="AlphaFoldDB" id="A0A7S0V7S4"/>
<name>A0A7S0V7S4_9CRYP</name>
<evidence type="ECO:0000256" key="1">
    <source>
        <dbReference type="SAM" id="MobiDB-lite"/>
    </source>
</evidence>
<organism evidence="2">
    <name type="scientific">Hemiselmis tepida</name>
    <dbReference type="NCBI Taxonomy" id="464990"/>
    <lineage>
        <taxon>Eukaryota</taxon>
        <taxon>Cryptophyceae</taxon>
        <taxon>Cryptomonadales</taxon>
        <taxon>Hemiselmidaceae</taxon>
        <taxon>Hemiselmis</taxon>
    </lineage>
</organism>
<accession>A0A7S0V7S4</accession>
<evidence type="ECO:0000313" key="2">
    <source>
        <dbReference type="EMBL" id="CAD8782704.1"/>
    </source>
</evidence>
<sequence>MPKKKGGGKKKEESVGLFGGLFGGGSSKVEEESPVSEVPPPEASDVEPQEVFSTPAQQPEARPAAAEPTPGDKGGEQLNFSTPASTPAKQAEEAPPKEAPAQQPPKQSPSKAEKQQEQAPEPGGGVSVKSTHFKPRGGGSGSACCNVCGSSNEIVIVASQNLKSGAFVPGSCLCQACINKQPTSKDWKEWIAWMDSRKSAAGNAA</sequence>
<gene>
    <name evidence="2" type="ORF">HTEP1355_LOCUS2933</name>
</gene>
<dbReference type="EMBL" id="HBFN01004908">
    <property type="protein sequence ID" value="CAD8782704.1"/>
    <property type="molecule type" value="Transcribed_RNA"/>
</dbReference>
<protein>
    <submittedName>
        <fullName evidence="2">Uncharacterized protein</fullName>
    </submittedName>
</protein>